<dbReference type="CDD" id="cd19481">
    <property type="entry name" value="RecA-like_protease"/>
    <property type="match status" value="1"/>
</dbReference>
<dbReference type="GO" id="GO:0005524">
    <property type="term" value="F:ATP binding"/>
    <property type="evidence" value="ECO:0007669"/>
    <property type="project" value="InterPro"/>
</dbReference>
<proteinExistence type="inferred from homology"/>
<name>A0A7C8P2L2_ORBOL</name>
<dbReference type="Pfam" id="PF22942">
    <property type="entry name" value="DUF7025"/>
    <property type="match status" value="1"/>
</dbReference>
<dbReference type="Gene3D" id="2.60.40.790">
    <property type="match status" value="1"/>
</dbReference>
<evidence type="ECO:0000259" key="4">
    <source>
        <dbReference type="PROSITE" id="PS01031"/>
    </source>
</evidence>
<dbReference type="InterPro" id="IPR008978">
    <property type="entry name" value="HSP20-like_chaperone"/>
</dbReference>
<dbReference type="InterPro" id="IPR003593">
    <property type="entry name" value="AAA+_ATPase"/>
</dbReference>
<evidence type="ECO:0000256" key="2">
    <source>
        <dbReference type="RuleBase" id="RU003616"/>
    </source>
</evidence>
<dbReference type="SUPFAM" id="SSF52540">
    <property type="entry name" value="P-loop containing nucleoside triphosphate hydrolases"/>
    <property type="match status" value="1"/>
</dbReference>
<dbReference type="Pfam" id="PF00004">
    <property type="entry name" value="AAA"/>
    <property type="match status" value="1"/>
</dbReference>
<dbReference type="EMBL" id="WIQZ01000007">
    <property type="protein sequence ID" value="KAF3144101.1"/>
    <property type="molecule type" value="Genomic_DNA"/>
</dbReference>
<organism evidence="5 6">
    <name type="scientific">Orbilia oligospora</name>
    <name type="common">Nematode-trapping fungus</name>
    <name type="synonym">Arthrobotrys oligospora</name>
    <dbReference type="NCBI Taxonomy" id="2813651"/>
    <lineage>
        <taxon>Eukaryota</taxon>
        <taxon>Fungi</taxon>
        <taxon>Dikarya</taxon>
        <taxon>Ascomycota</taxon>
        <taxon>Pezizomycotina</taxon>
        <taxon>Orbiliomycetes</taxon>
        <taxon>Orbiliales</taxon>
        <taxon>Orbiliaceae</taxon>
        <taxon>Orbilia</taxon>
    </lineage>
</organism>
<dbReference type="Proteomes" id="UP000480548">
    <property type="component" value="Unassembled WGS sequence"/>
</dbReference>
<accession>A0A7C8P2L2</accession>
<dbReference type="PANTHER" id="PTHR46411">
    <property type="entry name" value="FAMILY ATPASE, PUTATIVE-RELATED"/>
    <property type="match status" value="1"/>
</dbReference>
<feature type="compositionally biased region" description="Basic and acidic residues" evidence="3">
    <location>
        <begin position="704"/>
        <end position="716"/>
    </location>
</feature>
<feature type="region of interest" description="Disordered" evidence="3">
    <location>
        <begin position="325"/>
        <end position="358"/>
    </location>
</feature>
<feature type="region of interest" description="Disordered" evidence="3">
    <location>
        <begin position="1"/>
        <end position="22"/>
    </location>
</feature>
<dbReference type="GO" id="GO:0016887">
    <property type="term" value="F:ATP hydrolysis activity"/>
    <property type="evidence" value="ECO:0007669"/>
    <property type="project" value="InterPro"/>
</dbReference>
<feature type="compositionally biased region" description="Basic and acidic residues" evidence="3">
    <location>
        <begin position="645"/>
        <end position="658"/>
    </location>
</feature>
<reference evidence="5 6" key="1">
    <citation type="submission" date="2019-06" db="EMBL/GenBank/DDBJ databases">
        <authorList>
            <person name="Palmer J.M."/>
        </authorList>
    </citation>
    <scope>NUCLEOTIDE SEQUENCE [LARGE SCALE GENOMIC DNA]</scope>
    <source>
        <strain evidence="5 6">TWF703</strain>
    </source>
</reference>
<sequence>MEREDRGGQGAKSETKRLYNHSKGDETALWSEFDDPAKEERRLQAIGHRSAIIQRFSKEEGDGDGQAPSWKTQTIEIQSSRLKTSLENIFTGYPDWNSGPTPFTFSPPFKSFFHVWDKILEESGSKQKEYPIRAEVGLLREALKPSITPYLSELKQIKDANAIVFKSLWLLFAPGTLVVTKLGTRLCVSKLRSLKFKEKKESVYKKRPDRWRLELLRYDWNGSYCGFISSVVKIPDFDGSQRVTSLAAFPFEFLPNQAQVQEQLLSRGQKFAALRGFSIHNCVGSKYVIERAFFSLKEVEKPVSGRVIVDGYAYYKCQNKVAPELSRRREEKDKGDISVRGEETQTSANGERKEERPPLTDAELLLSVPRVRGFDLTTKEWCELNIDELQDPDWNQTPHEKLVLPEGEKDLVMAFADRLKTRVKRFDDFVQNKGEGIIILLCGPPGVGKTLTAEAVAERSQAPLYVLGAGELGTTPREVETALNEALECCRLWNAILLLDEGDVFLEARSTDSMNRNGLVSIFLRRLEYYRGLMFLTTNRVSAIDPAFRSRADLILPYTSLDAPARRKVWSNFLDRFAPATFQISDNELDELAEKNLNGREIKNMVKTAQILSEADGLLTMKHFRIVLNIRKRCLDAEELELEESTSKKQKEKKDHMTKNYQNSEKMAPPNPQSPQEQVMEFINNLGDQMEEAFSQAASSPQTEKGDQSTSDREARAQGNPPGYDQPEQTGEPSAHANRGGNGGEHRGRHQWGGGPWGYNWREQADPWVQMASNLAESFSTTNTNGPPHPGMFFGGGGPGGPGGPGGCHGGRGGRGGRGGFGGFGGGRGSYHGPWGWGSHRARWGNRGGHYYRNDNGSPEFIPPVDLFDTPNSFVVHVALPGAIKEDIGINYDFDNAELQISGVVHRPGNEEFQKHLVDGERSIGVFDRKIKLESNGKTVFVDADSITAKLENGLLEVTVPKLRKADEPEKKKINIE</sequence>
<dbReference type="InterPro" id="IPR002068">
    <property type="entry name" value="A-crystallin/Hsp20_dom"/>
</dbReference>
<dbReference type="InterPro" id="IPR003959">
    <property type="entry name" value="ATPase_AAA_core"/>
</dbReference>
<evidence type="ECO:0000256" key="1">
    <source>
        <dbReference type="PROSITE-ProRule" id="PRU00285"/>
    </source>
</evidence>
<feature type="region of interest" description="Disordered" evidence="3">
    <location>
        <begin position="641"/>
        <end position="676"/>
    </location>
</feature>
<feature type="domain" description="SHSP" evidence="4">
    <location>
        <begin position="856"/>
        <end position="977"/>
    </location>
</feature>
<comment type="similarity">
    <text evidence="1 2">Belongs to the small heat shock protein (HSP20) family.</text>
</comment>
<dbReference type="SUPFAM" id="SSF49764">
    <property type="entry name" value="HSP20-like chaperones"/>
    <property type="match status" value="1"/>
</dbReference>
<feature type="compositionally biased region" description="Basic and acidic residues" evidence="3">
    <location>
        <begin position="325"/>
        <end position="343"/>
    </location>
</feature>
<evidence type="ECO:0000256" key="3">
    <source>
        <dbReference type="SAM" id="MobiDB-lite"/>
    </source>
</evidence>
<dbReference type="InterPro" id="IPR054289">
    <property type="entry name" value="DUF7025"/>
</dbReference>
<evidence type="ECO:0000313" key="5">
    <source>
        <dbReference type="EMBL" id="KAF3144101.1"/>
    </source>
</evidence>
<feature type="compositionally biased region" description="Gly residues" evidence="3">
    <location>
        <begin position="793"/>
        <end position="815"/>
    </location>
</feature>
<dbReference type="CDD" id="cd06464">
    <property type="entry name" value="ACD_sHsps-like"/>
    <property type="match status" value="1"/>
</dbReference>
<dbReference type="AlphaFoldDB" id="A0A7C8P2L2"/>
<feature type="region of interest" description="Disordered" evidence="3">
    <location>
        <begin position="780"/>
        <end position="815"/>
    </location>
</feature>
<dbReference type="PANTHER" id="PTHR46411:SF3">
    <property type="entry name" value="AAA+ ATPASE DOMAIN-CONTAINING PROTEIN"/>
    <property type="match status" value="1"/>
</dbReference>
<dbReference type="InterPro" id="IPR027417">
    <property type="entry name" value="P-loop_NTPase"/>
</dbReference>
<comment type="caution">
    <text evidence="5">The sequence shown here is derived from an EMBL/GenBank/DDBJ whole genome shotgun (WGS) entry which is preliminary data.</text>
</comment>
<dbReference type="Gene3D" id="3.40.50.300">
    <property type="entry name" value="P-loop containing nucleotide triphosphate hydrolases"/>
    <property type="match status" value="1"/>
</dbReference>
<evidence type="ECO:0000313" key="6">
    <source>
        <dbReference type="Proteomes" id="UP000480548"/>
    </source>
</evidence>
<gene>
    <name evidence="5" type="ORF">TWF703_009395</name>
</gene>
<protein>
    <recommendedName>
        <fullName evidence="4">SHSP domain-containing protein</fullName>
    </recommendedName>
</protein>
<dbReference type="Pfam" id="PF00011">
    <property type="entry name" value="HSP20"/>
    <property type="match status" value="1"/>
</dbReference>
<feature type="region of interest" description="Disordered" evidence="3">
    <location>
        <begin position="693"/>
        <end position="758"/>
    </location>
</feature>
<dbReference type="PROSITE" id="PS01031">
    <property type="entry name" value="SHSP"/>
    <property type="match status" value="1"/>
</dbReference>
<dbReference type="SMART" id="SM00382">
    <property type="entry name" value="AAA"/>
    <property type="match status" value="1"/>
</dbReference>